<dbReference type="PANTHER" id="PTHR42796">
    <property type="entry name" value="FUMARYLACETOACETATE HYDROLASE DOMAIN-CONTAINING PROTEIN 2A-RELATED"/>
    <property type="match status" value="1"/>
</dbReference>
<dbReference type="EMBL" id="QXIX01000055">
    <property type="protein sequence ID" value="RIE12385.1"/>
    <property type="molecule type" value="Genomic_DNA"/>
</dbReference>
<dbReference type="Gene3D" id="3.90.850.10">
    <property type="entry name" value="Fumarylacetoacetase-like, C-terminal domain"/>
    <property type="match status" value="1"/>
</dbReference>
<dbReference type="InterPro" id="IPR036663">
    <property type="entry name" value="Fumarylacetoacetase_C_sf"/>
</dbReference>
<protein>
    <submittedName>
        <fullName evidence="4">FAA hydrolase family protein</fullName>
    </submittedName>
</protein>
<evidence type="ECO:0000313" key="7">
    <source>
        <dbReference type="Proteomes" id="UP000266042"/>
    </source>
</evidence>
<dbReference type="Proteomes" id="UP000265724">
    <property type="component" value="Unassembled WGS sequence"/>
</dbReference>
<accession>A0A398DN85</accession>
<evidence type="ECO:0000313" key="5">
    <source>
        <dbReference type="EMBL" id="RIE12385.1"/>
    </source>
</evidence>
<dbReference type="Pfam" id="PF01557">
    <property type="entry name" value="FAA_hydrolase"/>
    <property type="match status" value="1"/>
</dbReference>
<dbReference type="GO" id="GO:0046872">
    <property type="term" value="F:metal ion binding"/>
    <property type="evidence" value="ECO:0007669"/>
    <property type="project" value="UniProtKB-KW"/>
</dbReference>
<comment type="caution">
    <text evidence="4">The sequence shown here is derived from an EMBL/GenBank/DDBJ whole genome shotgun (WGS) entry which is preliminary data.</text>
</comment>
<gene>
    <name evidence="5" type="ORF">SMC2_07210</name>
    <name evidence="4" type="ORF">SMC3_07600</name>
</gene>
<dbReference type="SUPFAM" id="SSF56529">
    <property type="entry name" value="FAH"/>
    <property type="match status" value="1"/>
</dbReference>
<evidence type="ECO:0000313" key="4">
    <source>
        <dbReference type="EMBL" id="RIE12251.1"/>
    </source>
</evidence>
<dbReference type="GO" id="GO:0016853">
    <property type="term" value="F:isomerase activity"/>
    <property type="evidence" value="ECO:0007669"/>
    <property type="project" value="UniProtKB-ARBA"/>
</dbReference>
<dbReference type="GO" id="GO:0016787">
    <property type="term" value="F:hydrolase activity"/>
    <property type="evidence" value="ECO:0007669"/>
    <property type="project" value="UniProtKB-KW"/>
</dbReference>
<dbReference type="EMBL" id="QXIW01000031">
    <property type="protein sequence ID" value="RIE12251.1"/>
    <property type="molecule type" value="Genomic_DNA"/>
</dbReference>
<dbReference type="PANTHER" id="PTHR42796:SF4">
    <property type="entry name" value="FUMARYLACETOACETATE HYDROLASE DOMAIN-CONTAINING PROTEIN 2A"/>
    <property type="match status" value="1"/>
</dbReference>
<reference evidence="6 7" key="1">
    <citation type="submission" date="2018-09" db="EMBL/GenBank/DDBJ databases">
        <title>Discovery and Ecogenomic Context for Candidatus Cryosericales, a Global Caldiserica Order Active in Thawing Permafrost.</title>
        <authorList>
            <person name="Martinez M.A."/>
            <person name="Woodcroft B.J."/>
            <person name="Ignacio Espinoza J.C."/>
            <person name="Zayed A."/>
            <person name="Singleton C.M."/>
            <person name="Boyd J."/>
            <person name="Li Y.-F."/>
            <person name="Purvine S."/>
            <person name="Maughan H."/>
            <person name="Hodgkins S.B."/>
            <person name="Anderson D."/>
            <person name="Sederholm M."/>
            <person name="Temperton B."/>
            <person name="Saleska S.R."/>
            <person name="Tyson G.W."/>
            <person name="Rich V.I."/>
        </authorList>
    </citation>
    <scope>NUCLEOTIDE SEQUENCE [LARGE SCALE GENOMIC DNA]</scope>
    <source>
        <strain evidence="5 6">SMC2</strain>
        <strain evidence="4 7">SMC3</strain>
    </source>
</reference>
<evidence type="ECO:0000259" key="3">
    <source>
        <dbReference type="Pfam" id="PF01557"/>
    </source>
</evidence>
<keyword evidence="2" id="KW-0479">Metal-binding</keyword>
<name>A0A398DN85_9BACT</name>
<dbReference type="AlphaFoldDB" id="A0A398DN85"/>
<comment type="similarity">
    <text evidence="1">Belongs to the FAH family.</text>
</comment>
<keyword evidence="6" id="KW-1185">Reference proteome</keyword>
<dbReference type="InterPro" id="IPR011234">
    <property type="entry name" value="Fumarylacetoacetase-like_C"/>
</dbReference>
<dbReference type="RefSeq" id="WP_119087954.1">
    <property type="nucleotide sequence ID" value="NZ_QXIV01000045.1"/>
</dbReference>
<dbReference type="InterPro" id="IPR051121">
    <property type="entry name" value="FAH"/>
</dbReference>
<dbReference type="FunFam" id="3.90.850.10:FF:000002">
    <property type="entry name" value="2-hydroxyhepta-2,4-diene-1,7-dioate isomerase"/>
    <property type="match status" value="1"/>
</dbReference>
<evidence type="ECO:0000256" key="1">
    <source>
        <dbReference type="ARBA" id="ARBA00010211"/>
    </source>
</evidence>
<dbReference type="GO" id="GO:0019752">
    <property type="term" value="P:carboxylic acid metabolic process"/>
    <property type="evidence" value="ECO:0007669"/>
    <property type="project" value="UniProtKB-ARBA"/>
</dbReference>
<sequence>MHLATFSYLGREEVGLVVQDHTRILPLSQLLGVDAPATMIEIIEQWRDLGPQLQAVSVSPDTGLPVADVGLVAPIPHPRRNIICLGKNYRDHVEEAAVLGGLTSGIPTAPVYFSKMIDHVRGSTESVPVHADVTSMLDYEAELAVIIGRAGHDIDPASVPEYIFGYSVLNDISARDLQKSHDQWFKGKSLDGACAMGPVIITADEIAYPPALDIECSVNGELRQKAATSDLIFDITEIVSDFSKGLTLMPGDIISTGTPAGVGMGFRPFRWLKSGDVVECRIEGIGVLRNTIE</sequence>
<organism evidence="4 7">
    <name type="scientific">Candidatus Cryosericum hinesii</name>
    <dbReference type="NCBI Taxonomy" id="2290915"/>
    <lineage>
        <taxon>Bacteria</taxon>
        <taxon>Pseudomonadati</taxon>
        <taxon>Caldisericota/Cryosericota group</taxon>
        <taxon>Candidatus Cryosericota</taxon>
        <taxon>Candidatus Cryosericia</taxon>
        <taxon>Candidatus Cryosericales</taxon>
        <taxon>Candidatus Cryosericaceae</taxon>
        <taxon>Candidatus Cryosericum</taxon>
    </lineage>
</organism>
<evidence type="ECO:0000256" key="2">
    <source>
        <dbReference type="ARBA" id="ARBA00022723"/>
    </source>
</evidence>
<proteinExistence type="inferred from homology"/>
<feature type="domain" description="Fumarylacetoacetase-like C-terminal" evidence="3">
    <location>
        <begin position="82"/>
        <end position="292"/>
    </location>
</feature>
<dbReference type="Proteomes" id="UP000266042">
    <property type="component" value="Unassembled WGS sequence"/>
</dbReference>
<evidence type="ECO:0000313" key="6">
    <source>
        <dbReference type="Proteomes" id="UP000265724"/>
    </source>
</evidence>
<keyword evidence="4" id="KW-0378">Hydrolase</keyword>